<accession>A0A1T4U172</accession>
<dbReference type="Gene3D" id="3.40.50.620">
    <property type="entry name" value="HUPs"/>
    <property type="match status" value="1"/>
</dbReference>
<gene>
    <name evidence="2" type="ORF">CZ814_02654</name>
</gene>
<protein>
    <submittedName>
        <fullName evidence="2">ATP-binding region</fullName>
    </submittedName>
</protein>
<sequence>MVMNMKKKVIISWSSGKDSALTLWRLFNDPDYEVVGLFTTHVNDDVPFQATPIDIVKKQAQLIGLPLVLIALPEIFPSNDIYQQTIIEGLTNCGLQFDSIAFGDLFCNGIVDYRRQYIEPAGWECVFPLLGQPSTQLANEIIESGIKTKLVTIDSTQLDSQFCGRWFDHQLLNELPTTIDLCGENGEFHSLVIDAPFYKQSLNVKWLTCETEARFCYQRYMVIETDTLPNVDIAVS</sequence>
<dbReference type="Pfam" id="PF01902">
    <property type="entry name" value="Diphthami_syn_2"/>
    <property type="match status" value="1"/>
</dbReference>
<keyword evidence="2" id="KW-0547">Nucleotide-binding</keyword>
<reference evidence="2 3" key="1">
    <citation type="submission" date="2017-02" db="EMBL/GenBank/DDBJ databases">
        <authorList>
            <person name="Peterson S.W."/>
        </authorList>
    </citation>
    <scope>NUCLEOTIDE SEQUENCE [LARGE SCALE GENOMIC DNA]</scope>
    <source>
        <strain evidence="2 3">CECT 9189</strain>
    </source>
</reference>
<dbReference type="SUPFAM" id="SSF52402">
    <property type="entry name" value="Adenine nucleotide alpha hydrolases-like"/>
    <property type="match status" value="1"/>
</dbReference>
<dbReference type="AlphaFoldDB" id="A0A1T4U172"/>
<feature type="domain" description="Diphthamide synthase" evidence="1">
    <location>
        <begin position="8"/>
        <end position="216"/>
    </location>
</feature>
<organism evidence="2 3">
    <name type="scientific">Photobacterium toruni</name>
    <dbReference type="NCBI Taxonomy" id="1935446"/>
    <lineage>
        <taxon>Bacteria</taxon>
        <taxon>Pseudomonadati</taxon>
        <taxon>Pseudomonadota</taxon>
        <taxon>Gammaproteobacteria</taxon>
        <taxon>Vibrionales</taxon>
        <taxon>Vibrionaceae</taxon>
        <taxon>Photobacterium</taxon>
    </lineage>
</organism>
<dbReference type="GO" id="GO:0005524">
    <property type="term" value="F:ATP binding"/>
    <property type="evidence" value="ECO:0007669"/>
    <property type="project" value="UniProtKB-KW"/>
</dbReference>
<evidence type="ECO:0000259" key="1">
    <source>
        <dbReference type="Pfam" id="PF01902"/>
    </source>
</evidence>
<dbReference type="InterPro" id="IPR014729">
    <property type="entry name" value="Rossmann-like_a/b/a_fold"/>
</dbReference>
<evidence type="ECO:0000313" key="2">
    <source>
        <dbReference type="EMBL" id="SKA46492.1"/>
    </source>
</evidence>
<name>A0A1T4U172_9GAMM</name>
<evidence type="ECO:0000313" key="3">
    <source>
        <dbReference type="Proteomes" id="UP000191116"/>
    </source>
</evidence>
<proteinExistence type="predicted"/>
<dbReference type="InterPro" id="IPR002761">
    <property type="entry name" value="Diphthami_syn_dom"/>
</dbReference>
<keyword evidence="2" id="KW-0067">ATP-binding</keyword>
<dbReference type="Proteomes" id="UP000191116">
    <property type="component" value="Unassembled WGS sequence"/>
</dbReference>
<dbReference type="EMBL" id="FUWP01000016">
    <property type="protein sequence ID" value="SKA46492.1"/>
    <property type="molecule type" value="Genomic_DNA"/>
</dbReference>
<dbReference type="Gene3D" id="3.90.1490.10">
    <property type="entry name" value="putative n-type atp pyrophosphatase, domain 2"/>
    <property type="match status" value="1"/>
</dbReference>